<comment type="caution">
    <text evidence="9">The sequence shown here is derived from an EMBL/GenBank/DDBJ whole genome shotgun (WGS) entry which is preliminary data.</text>
</comment>
<reference evidence="10" key="1">
    <citation type="journal article" date="2017" name="bioRxiv">
        <title>Conservation of a gene cluster reveals novel cercosporin biosynthetic mechanisms and extends production to the genus Colletotrichum.</title>
        <authorList>
            <person name="de Jonge R."/>
            <person name="Ebert M.K."/>
            <person name="Huitt-Roehl C.R."/>
            <person name="Pal P."/>
            <person name="Suttle J.C."/>
            <person name="Spanner R.E."/>
            <person name="Neubauer J.D."/>
            <person name="Jurick W.M.II."/>
            <person name="Stott K.A."/>
            <person name="Secor G.A."/>
            <person name="Thomma B.P.H.J."/>
            <person name="Van de Peer Y."/>
            <person name="Townsend C.A."/>
            <person name="Bolton M.D."/>
        </authorList>
    </citation>
    <scope>NUCLEOTIDE SEQUENCE [LARGE SCALE GENOMIC DNA]</scope>
    <source>
        <strain evidence="10">CBS538.71</strain>
    </source>
</reference>
<dbReference type="GO" id="GO:0008139">
    <property type="term" value="F:nuclear localization sequence binding"/>
    <property type="evidence" value="ECO:0007669"/>
    <property type="project" value="InterPro"/>
</dbReference>
<evidence type="ECO:0000256" key="8">
    <source>
        <dbReference type="SAM" id="MobiDB-lite"/>
    </source>
</evidence>
<evidence type="ECO:0000256" key="3">
    <source>
        <dbReference type="ARBA" id="ARBA00022816"/>
    </source>
</evidence>
<keyword evidence="5" id="KW-0811">Translocation</keyword>
<dbReference type="GO" id="GO:0017056">
    <property type="term" value="F:structural constituent of nuclear pore"/>
    <property type="evidence" value="ECO:0007669"/>
    <property type="project" value="InterPro"/>
</dbReference>
<sequence length="524" mass="55271">MRSNLNSRAGARGGRGGDGSAKKKNKSSDDVEDEGWKTAPDYHAVAEFAPSIPADVEAGFNRSVLAVSAPTSQTAAPAVGAAPPAPKSSFQSMLDASRAKQNQVTDTTPSAQQNNANNNTTSLFGGNTTSNANTQQNQPAAAPSLFGNAGNTSTFGAPKNNTSSLFGNPNNTPNATNMFAKPATTQPQQAGSSLFGAQPATNNAGGSLFGAQPAANNTGSSLFGNTARPTQQQAPSLLGATQASSMNQSTSFGRLSMGQGGAAPAAQAASQVTIDNLKGTTRFEDCADSVKQELEALDKMIQQQEQFAKQIEAFLPKHEENLNSLIPDINFVKDKADDVEQALSADAYAVDVQRKNAEKDLKDGQRLQRIVTNLALPQPYQYPNLSNNGISSMYGSQQRSQQQQNTNEGDENYDTDLIGNYFLPMAAELQKTMDSYASNLAEIEQHMRVIEGSTVQQAQQLAQRRSGIGAAQPNGEDTVRELATTLRGFEESILGVAGIVGECREGVTQLALGRLSSQLNGSVR</sequence>
<evidence type="ECO:0000313" key="9">
    <source>
        <dbReference type="EMBL" id="PPJ50476.1"/>
    </source>
</evidence>
<dbReference type="Pfam" id="PF13634">
    <property type="entry name" value="Nucleoporin_FG"/>
    <property type="match status" value="1"/>
</dbReference>
<keyword evidence="7" id="KW-0539">Nucleus</keyword>
<organism evidence="9 10">
    <name type="scientific">Cercospora berteroae</name>
    <dbReference type="NCBI Taxonomy" id="357750"/>
    <lineage>
        <taxon>Eukaryota</taxon>
        <taxon>Fungi</taxon>
        <taxon>Dikarya</taxon>
        <taxon>Ascomycota</taxon>
        <taxon>Pezizomycotina</taxon>
        <taxon>Dothideomycetes</taxon>
        <taxon>Dothideomycetidae</taxon>
        <taxon>Mycosphaerellales</taxon>
        <taxon>Mycosphaerellaceae</taxon>
        <taxon>Cercospora</taxon>
    </lineage>
</organism>
<dbReference type="GO" id="GO:0005643">
    <property type="term" value="C:nuclear pore"/>
    <property type="evidence" value="ECO:0007669"/>
    <property type="project" value="UniProtKB-SubCell"/>
</dbReference>
<keyword evidence="4" id="KW-0653">Protein transport</keyword>
<dbReference type="PANTHER" id="PTHR13437:SF2">
    <property type="entry name" value="NUCLEOPORIN P58_P45"/>
    <property type="match status" value="1"/>
</dbReference>
<feature type="compositionally biased region" description="Polar residues" evidence="8">
    <location>
        <begin position="149"/>
        <end position="192"/>
    </location>
</feature>
<protein>
    <recommendedName>
        <fullName evidence="11">Nucleoporin NSP1-like C-terminal domain-containing protein</fullName>
    </recommendedName>
</protein>
<feature type="compositionally biased region" description="Polar residues" evidence="8">
    <location>
        <begin position="381"/>
        <end position="395"/>
    </location>
</feature>
<dbReference type="STRING" id="357750.A0A2S6BSN1"/>
<evidence type="ECO:0000256" key="5">
    <source>
        <dbReference type="ARBA" id="ARBA00023010"/>
    </source>
</evidence>
<name>A0A2S6BSN1_9PEZI</name>
<feature type="region of interest" description="Disordered" evidence="8">
    <location>
        <begin position="75"/>
        <end position="245"/>
    </location>
</feature>
<dbReference type="Pfam" id="PF21121">
    <property type="entry name" value="Nup49_C"/>
    <property type="match status" value="1"/>
</dbReference>
<feature type="compositionally biased region" description="Polar residues" evidence="8">
    <location>
        <begin position="214"/>
        <end position="245"/>
    </location>
</feature>
<proteinExistence type="predicted"/>
<feature type="region of interest" description="Disordered" evidence="8">
    <location>
        <begin position="381"/>
        <end position="415"/>
    </location>
</feature>
<dbReference type="OrthoDB" id="2538017at2759"/>
<feature type="region of interest" description="Disordered" evidence="8">
    <location>
        <begin position="1"/>
        <end position="38"/>
    </location>
</feature>
<keyword evidence="6" id="KW-0906">Nuclear pore complex</keyword>
<evidence type="ECO:0008006" key="11">
    <source>
        <dbReference type="Google" id="ProtNLM"/>
    </source>
</evidence>
<dbReference type="GO" id="GO:0015031">
    <property type="term" value="P:protein transport"/>
    <property type="evidence" value="ECO:0007669"/>
    <property type="project" value="UniProtKB-KW"/>
</dbReference>
<evidence type="ECO:0000256" key="4">
    <source>
        <dbReference type="ARBA" id="ARBA00022927"/>
    </source>
</evidence>
<evidence type="ECO:0000313" key="10">
    <source>
        <dbReference type="Proteomes" id="UP000237631"/>
    </source>
</evidence>
<feature type="compositionally biased region" description="Polar residues" evidence="8">
    <location>
        <begin position="88"/>
        <end position="109"/>
    </location>
</feature>
<comment type="subcellular location">
    <subcellularLocation>
        <location evidence="1">Nucleus</location>
        <location evidence="1">Nuclear pore complex</location>
    </subcellularLocation>
</comment>
<keyword evidence="2" id="KW-0813">Transport</keyword>
<dbReference type="InterPro" id="IPR025574">
    <property type="entry name" value="Nucleoporin_FG_rpt"/>
</dbReference>
<gene>
    <name evidence="9" type="ORF">CBER1_06743</name>
</gene>
<dbReference type="Proteomes" id="UP000237631">
    <property type="component" value="Unassembled WGS sequence"/>
</dbReference>
<dbReference type="EMBL" id="PNEN01001784">
    <property type="protein sequence ID" value="PPJ50476.1"/>
    <property type="molecule type" value="Genomic_DNA"/>
</dbReference>
<feature type="compositionally biased region" description="Low complexity" evidence="8">
    <location>
        <begin position="110"/>
        <end position="144"/>
    </location>
</feature>
<dbReference type="AlphaFoldDB" id="A0A2S6BSN1"/>
<dbReference type="PANTHER" id="PTHR13437">
    <property type="entry name" value="NUCLEOPORIN P58/P45 NUCLEOPORIN-LIKE PROTEIN 1"/>
    <property type="match status" value="1"/>
</dbReference>
<keyword evidence="3" id="KW-0509">mRNA transport</keyword>
<keyword evidence="10" id="KW-1185">Reference proteome</keyword>
<evidence type="ECO:0000256" key="2">
    <source>
        <dbReference type="ARBA" id="ARBA00022448"/>
    </source>
</evidence>
<dbReference type="InterPro" id="IPR024882">
    <property type="entry name" value="NUP58/p45/49"/>
</dbReference>
<evidence type="ECO:0000256" key="1">
    <source>
        <dbReference type="ARBA" id="ARBA00004567"/>
    </source>
</evidence>
<evidence type="ECO:0000256" key="7">
    <source>
        <dbReference type="ARBA" id="ARBA00023242"/>
    </source>
</evidence>
<dbReference type="GO" id="GO:0051028">
    <property type="term" value="P:mRNA transport"/>
    <property type="evidence" value="ECO:0007669"/>
    <property type="project" value="UniProtKB-KW"/>
</dbReference>
<accession>A0A2S6BSN1</accession>
<evidence type="ECO:0000256" key="6">
    <source>
        <dbReference type="ARBA" id="ARBA00023132"/>
    </source>
</evidence>